<evidence type="ECO:0000313" key="1">
    <source>
        <dbReference type="EMBL" id="GIY98903.1"/>
    </source>
</evidence>
<dbReference type="Proteomes" id="UP001054945">
    <property type="component" value="Unassembled WGS sequence"/>
</dbReference>
<accession>A0AAV4XX87</accession>
<dbReference type="GO" id="GO:0004177">
    <property type="term" value="F:aminopeptidase activity"/>
    <property type="evidence" value="ECO:0007669"/>
    <property type="project" value="UniProtKB-KW"/>
</dbReference>
<dbReference type="EMBL" id="BPLR01000984">
    <property type="protein sequence ID" value="GIY98903.1"/>
    <property type="molecule type" value="Genomic_DNA"/>
</dbReference>
<dbReference type="PANTHER" id="PTHR43763:SF6">
    <property type="entry name" value="XAA-PRO AMINOPEPTIDASE 1"/>
    <property type="match status" value="1"/>
</dbReference>
<evidence type="ECO:0000313" key="2">
    <source>
        <dbReference type="Proteomes" id="UP001054945"/>
    </source>
</evidence>
<dbReference type="InterPro" id="IPR029149">
    <property type="entry name" value="Creatin/AminoP/Spt16_N"/>
</dbReference>
<comment type="caution">
    <text evidence="1">The sequence shown here is derived from an EMBL/GenBank/DDBJ whole genome shotgun (WGS) entry which is preliminary data.</text>
</comment>
<organism evidence="1 2">
    <name type="scientific">Caerostris extrusa</name>
    <name type="common">Bark spider</name>
    <name type="synonym">Caerostris bankana</name>
    <dbReference type="NCBI Taxonomy" id="172846"/>
    <lineage>
        <taxon>Eukaryota</taxon>
        <taxon>Metazoa</taxon>
        <taxon>Ecdysozoa</taxon>
        <taxon>Arthropoda</taxon>
        <taxon>Chelicerata</taxon>
        <taxon>Arachnida</taxon>
        <taxon>Araneae</taxon>
        <taxon>Araneomorphae</taxon>
        <taxon>Entelegynae</taxon>
        <taxon>Araneoidea</taxon>
        <taxon>Araneidae</taxon>
        <taxon>Caerostris</taxon>
    </lineage>
</organism>
<keyword evidence="2" id="KW-1185">Reference proteome</keyword>
<keyword evidence="1" id="KW-0645">Protease</keyword>
<dbReference type="AlphaFoldDB" id="A0AAV4XX87"/>
<reference evidence="1 2" key="1">
    <citation type="submission" date="2021-06" db="EMBL/GenBank/DDBJ databases">
        <title>Caerostris extrusa draft genome.</title>
        <authorList>
            <person name="Kono N."/>
            <person name="Arakawa K."/>
        </authorList>
    </citation>
    <scope>NUCLEOTIDE SEQUENCE [LARGE SCALE GENOMIC DNA]</scope>
</reference>
<keyword evidence="1" id="KW-0378">Hydrolase</keyword>
<dbReference type="PANTHER" id="PTHR43763">
    <property type="entry name" value="XAA-PRO AMINOPEPTIDASE 1"/>
    <property type="match status" value="1"/>
</dbReference>
<keyword evidence="1" id="KW-0031">Aminopeptidase</keyword>
<sequence length="71" mass="7660">MKASGYDAYIVPSIDEHQSKIMTDHDKRREFISGFTGSAGTAVILSKSSCPYGLMGDTSFKLSKNLIVIGS</sequence>
<name>A0AAV4XX87_CAEEX</name>
<gene>
    <name evidence="1" type="primary">ampp_0</name>
    <name evidence="1" type="ORF">CEXT_82901</name>
</gene>
<dbReference type="Gene3D" id="3.40.350.10">
    <property type="entry name" value="Creatinase/prolidase N-terminal domain"/>
    <property type="match status" value="1"/>
</dbReference>
<dbReference type="InterPro" id="IPR050422">
    <property type="entry name" value="X-Pro_aminopeptidase_P"/>
</dbReference>
<proteinExistence type="predicted"/>
<protein>
    <submittedName>
        <fullName evidence="1">Xaa-Pro aminopeptidase P</fullName>
    </submittedName>
</protein>